<evidence type="ECO:0000256" key="4">
    <source>
        <dbReference type="ARBA" id="ARBA00023159"/>
    </source>
</evidence>
<evidence type="ECO:0000256" key="2">
    <source>
        <dbReference type="ARBA" id="ARBA00023015"/>
    </source>
</evidence>
<dbReference type="Gene3D" id="1.10.10.10">
    <property type="entry name" value="Winged helix-like DNA-binding domain superfamily/Winged helix DNA-binding domain"/>
    <property type="match status" value="1"/>
</dbReference>
<keyword evidence="8" id="KW-1185">Reference proteome</keyword>
<dbReference type="SUPFAM" id="SSF46785">
    <property type="entry name" value="Winged helix' DNA-binding domain"/>
    <property type="match status" value="1"/>
</dbReference>
<keyword evidence="3" id="KW-0238">DNA-binding</keyword>
<evidence type="ECO:0000256" key="1">
    <source>
        <dbReference type="ARBA" id="ARBA00009437"/>
    </source>
</evidence>
<dbReference type="Pfam" id="PF00126">
    <property type="entry name" value="HTH_1"/>
    <property type="match status" value="1"/>
</dbReference>
<gene>
    <name evidence="7" type="ORF">ACFOW8_19945</name>
</gene>
<organism evidence="7 8">
    <name type="scientific">Nocardia rhizosphaerae</name>
    <dbReference type="NCBI Taxonomy" id="1691571"/>
    <lineage>
        <taxon>Bacteria</taxon>
        <taxon>Bacillati</taxon>
        <taxon>Actinomycetota</taxon>
        <taxon>Actinomycetes</taxon>
        <taxon>Mycobacteriales</taxon>
        <taxon>Nocardiaceae</taxon>
        <taxon>Nocardia</taxon>
    </lineage>
</organism>
<accession>A0ABV8L9N6</accession>
<dbReference type="InterPro" id="IPR000847">
    <property type="entry name" value="LysR_HTH_N"/>
</dbReference>
<dbReference type="EMBL" id="JBHSBA010000011">
    <property type="protein sequence ID" value="MFC4127208.1"/>
    <property type="molecule type" value="Genomic_DNA"/>
</dbReference>
<dbReference type="RefSeq" id="WP_378552445.1">
    <property type="nucleotide sequence ID" value="NZ_JBHSBA010000011.1"/>
</dbReference>
<evidence type="ECO:0000256" key="3">
    <source>
        <dbReference type="ARBA" id="ARBA00023125"/>
    </source>
</evidence>
<evidence type="ECO:0000313" key="8">
    <source>
        <dbReference type="Proteomes" id="UP001595767"/>
    </source>
</evidence>
<dbReference type="PANTHER" id="PTHR30346">
    <property type="entry name" value="TRANSCRIPTIONAL DUAL REGULATOR HCAR-RELATED"/>
    <property type="match status" value="1"/>
</dbReference>
<feature type="domain" description="HTH lysR-type" evidence="6">
    <location>
        <begin position="1"/>
        <end position="58"/>
    </location>
</feature>
<dbReference type="SUPFAM" id="SSF53850">
    <property type="entry name" value="Periplasmic binding protein-like II"/>
    <property type="match status" value="1"/>
</dbReference>
<keyword evidence="5" id="KW-0804">Transcription</keyword>
<reference evidence="8" key="1">
    <citation type="journal article" date="2019" name="Int. J. Syst. Evol. Microbiol.">
        <title>The Global Catalogue of Microorganisms (GCM) 10K type strain sequencing project: providing services to taxonomists for standard genome sequencing and annotation.</title>
        <authorList>
            <consortium name="The Broad Institute Genomics Platform"/>
            <consortium name="The Broad Institute Genome Sequencing Center for Infectious Disease"/>
            <person name="Wu L."/>
            <person name="Ma J."/>
        </authorList>
    </citation>
    <scope>NUCLEOTIDE SEQUENCE [LARGE SCALE GENOMIC DNA]</scope>
    <source>
        <strain evidence="8">CGMCC 4.7204</strain>
    </source>
</reference>
<evidence type="ECO:0000256" key="5">
    <source>
        <dbReference type="ARBA" id="ARBA00023163"/>
    </source>
</evidence>
<dbReference type="PROSITE" id="PS50931">
    <property type="entry name" value="HTH_LYSR"/>
    <property type="match status" value="1"/>
</dbReference>
<name>A0ABV8L9N6_9NOCA</name>
<sequence length="308" mass="34165">MERQEIDIFLALCEELHFGRTAERLFLSQARVSQTIKRLENRFGAALFERTSRQVRLAPLGRMLRDDLVPARGLLDRAVERAHAAARSVEGTLRVGYLGGLAAAILADTVVAFRSRHPECEIYAREVHLGDVFGPLRRDDLDMVIAHSPVAERDLVAGPVLVTEPSGLVVPRDHRLARSSSISVEAPPVEVITIGGPAMTYWHRYLDATWRITPANPIVAETFEEVLTAVSFGAGVHPAGAHAELSYPRHGAVYVPFDDGLGDRHVWRPVWTPGADNERLRTFVQTMCEVVTDRGEQHYYTASPAPPR</sequence>
<evidence type="ECO:0000259" key="6">
    <source>
        <dbReference type="PROSITE" id="PS50931"/>
    </source>
</evidence>
<dbReference type="InterPro" id="IPR036390">
    <property type="entry name" value="WH_DNA-bd_sf"/>
</dbReference>
<dbReference type="InterPro" id="IPR036388">
    <property type="entry name" value="WH-like_DNA-bd_sf"/>
</dbReference>
<dbReference type="Proteomes" id="UP001595767">
    <property type="component" value="Unassembled WGS sequence"/>
</dbReference>
<evidence type="ECO:0000313" key="7">
    <source>
        <dbReference type="EMBL" id="MFC4127208.1"/>
    </source>
</evidence>
<dbReference type="Pfam" id="PF03466">
    <property type="entry name" value="LysR_substrate"/>
    <property type="match status" value="1"/>
</dbReference>
<comment type="similarity">
    <text evidence="1">Belongs to the LysR transcriptional regulatory family.</text>
</comment>
<dbReference type="Gene3D" id="3.40.190.10">
    <property type="entry name" value="Periplasmic binding protein-like II"/>
    <property type="match status" value="2"/>
</dbReference>
<keyword evidence="4" id="KW-0010">Activator</keyword>
<comment type="caution">
    <text evidence="7">The sequence shown here is derived from an EMBL/GenBank/DDBJ whole genome shotgun (WGS) entry which is preliminary data.</text>
</comment>
<dbReference type="PANTHER" id="PTHR30346:SF0">
    <property type="entry name" value="HCA OPERON TRANSCRIPTIONAL ACTIVATOR HCAR"/>
    <property type="match status" value="1"/>
</dbReference>
<protein>
    <submittedName>
        <fullName evidence="7">LysR family transcriptional regulator</fullName>
    </submittedName>
</protein>
<proteinExistence type="inferred from homology"/>
<keyword evidence="2" id="KW-0805">Transcription regulation</keyword>
<dbReference type="InterPro" id="IPR005119">
    <property type="entry name" value="LysR_subst-bd"/>
</dbReference>
<dbReference type="PRINTS" id="PR00039">
    <property type="entry name" value="HTHLYSR"/>
</dbReference>